<gene>
    <name evidence="2" type="ORF">B0H15DRAFT_947762</name>
</gene>
<dbReference type="EMBL" id="JARJCN010000017">
    <property type="protein sequence ID" value="KAJ7092951.1"/>
    <property type="molecule type" value="Genomic_DNA"/>
</dbReference>
<reference evidence="2" key="1">
    <citation type="submission" date="2023-03" db="EMBL/GenBank/DDBJ databases">
        <title>Massive genome expansion in bonnet fungi (Mycena s.s.) driven by repeated elements and novel gene families across ecological guilds.</title>
        <authorList>
            <consortium name="Lawrence Berkeley National Laboratory"/>
            <person name="Harder C.B."/>
            <person name="Miyauchi S."/>
            <person name="Viragh M."/>
            <person name="Kuo A."/>
            <person name="Thoen E."/>
            <person name="Andreopoulos B."/>
            <person name="Lu D."/>
            <person name="Skrede I."/>
            <person name="Drula E."/>
            <person name="Henrissat B."/>
            <person name="Morin E."/>
            <person name="Kohler A."/>
            <person name="Barry K."/>
            <person name="LaButti K."/>
            <person name="Morin E."/>
            <person name="Salamov A."/>
            <person name="Lipzen A."/>
            <person name="Mereny Z."/>
            <person name="Hegedus B."/>
            <person name="Baldrian P."/>
            <person name="Stursova M."/>
            <person name="Weitz H."/>
            <person name="Taylor A."/>
            <person name="Grigoriev I.V."/>
            <person name="Nagy L.G."/>
            <person name="Martin F."/>
            <person name="Kauserud H."/>
        </authorList>
    </citation>
    <scope>NUCLEOTIDE SEQUENCE</scope>
    <source>
        <strain evidence="2">CBHHK173m</strain>
    </source>
</reference>
<evidence type="ECO:0000313" key="2">
    <source>
        <dbReference type="EMBL" id="KAJ7092951.1"/>
    </source>
</evidence>
<keyword evidence="3" id="KW-1185">Reference proteome</keyword>
<comment type="caution">
    <text evidence="2">The sequence shown here is derived from an EMBL/GenBank/DDBJ whole genome shotgun (WGS) entry which is preliminary data.</text>
</comment>
<keyword evidence="1" id="KW-1133">Transmembrane helix</keyword>
<keyword evidence="1" id="KW-0472">Membrane</keyword>
<sequence>MAVDDSYCPLHIPPAGCYSRRDQWYYIPIPPYILLTHSSAVPLSAYEIDQEFTYRPTDTLPPLPLSHLIPGMFQHQTGAFNPQILTVGDVIQLNNSIFNFTITEAFDAADNTQPVSSFSYYNNPFSDGCDVTNMTTMLTIDRTSPFTRSDVSIQLDMTVTVTCHIPTLFSMTWSGTLRDKYAWSNALSTAQEDVLALVFDILNIFKDWSVSHETSNITLSNVAIEPCCECHEYMSPPADLPDADSAATQAPCSSRPARLMVISQFAQISDEFEEFDAHTLAVVFHNHIQSLYHLVRLELGVILDNQIYTSPEMYNRSISPVGDADAENANDSRRSTSNATVMAKWMETARFFEESDCVPVMPYLRSVPRVKPLGSAIISVFTSTFAMLSVAWTVFNVIATALAQLRAGEFRFIPSKA</sequence>
<feature type="transmembrane region" description="Helical" evidence="1">
    <location>
        <begin position="376"/>
        <end position="403"/>
    </location>
</feature>
<dbReference type="Proteomes" id="UP001222325">
    <property type="component" value="Unassembled WGS sequence"/>
</dbReference>
<dbReference type="AlphaFoldDB" id="A0AAD6XSX6"/>
<protein>
    <submittedName>
        <fullName evidence="2">Uncharacterized protein</fullName>
    </submittedName>
</protein>
<name>A0AAD6XSX6_9AGAR</name>
<organism evidence="2 3">
    <name type="scientific">Mycena belliarum</name>
    <dbReference type="NCBI Taxonomy" id="1033014"/>
    <lineage>
        <taxon>Eukaryota</taxon>
        <taxon>Fungi</taxon>
        <taxon>Dikarya</taxon>
        <taxon>Basidiomycota</taxon>
        <taxon>Agaricomycotina</taxon>
        <taxon>Agaricomycetes</taxon>
        <taxon>Agaricomycetidae</taxon>
        <taxon>Agaricales</taxon>
        <taxon>Marasmiineae</taxon>
        <taxon>Mycenaceae</taxon>
        <taxon>Mycena</taxon>
    </lineage>
</organism>
<evidence type="ECO:0000313" key="3">
    <source>
        <dbReference type="Proteomes" id="UP001222325"/>
    </source>
</evidence>
<proteinExistence type="predicted"/>
<keyword evidence="1" id="KW-0812">Transmembrane</keyword>
<evidence type="ECO:0000256" key="1">
    <source>
        <dbReference type="SAM" id="Phobius"/>
    </source>
</evidence>
<accession>A0AAD6XSX6</accession>